<dbReference type="CDD" id="cd16343">
    <property type="entry name" value="LMWPTP"/>
    <property type="match status" value="1"/>
</dbReference>
<evidence type="ECO:0000256" key="3">
    <source>
        <dbReference type="PIRSR" id="PIRSR617867-1"/>
    </source>
</evidence>
<dbReference type="PRINTS" id="PR00719">
    <property type="entry name" value="LMWPTPASE"/>
</dbReference>
<evidence type="ECO:0000256" key="1">
    <source>
        <dbReference type="ARBA" id="ARBA00011063"/>
    </source>
</evidence>
<dbReference type="SMART" id="SM00226">
    <property type="entry name" value="LMWPc"/>
    <property type="match status" value="1"/>
</dbReference>
<dbReference type="Gene3D" id="3.40.50.2300">
    <property type="match status" value="1"/>
</dbReference>
<evidence type="ECO:0000313" key="6">
    <source>
        <dbReference type="Proteomes" id="UP000813215"/>
    </source>
</evidence>
<evidence type="ECO:0000259" key="4">
    <source>
        <dbReference type="SMART" id="SM00226"/>
    </source>
</evidence>
<keyword evidence="2" id="KW-0378">Hydrolase</keyword>
<evidence type="ECO:0000256" key="2">
    <source>
        <dbReference type="ARBA" id="ARBA00022801"/>
    </source>
</evidence>
<dbReference type="PANTHER" id="PTHR47439:SF1">
    <property type="entry name" value="ACID PHOSPHATASE"/>
    <property type="match status" value="1"/>
</dbReference>
<accession>A0A9E3LT27</accession>
<dbReference type="AlphaFoldDB" id="A0A9E3LT27"/>
<sequence>MPYKLLFVCLGNICRSPAAENIMNYLIEQNGLSESAKHILGDRIICDSAGTSSYHIGSPPDRRMSSAALQKLGIKLRGYARQFQKSDFQDFDLILAMDRENYDDILSLDPTGQYHHKVHLMCDFCSQHTLKEVPDPYYGGSEGFNQVIELLLDACGGLLQYVFNQETRRQSQ</sequence>
<protein>
    <submittedName>
        <fullName evidence="5">Low molecular weight phosphotyrosine protein phosphatase</fullName>
    </submittedName>
</protein>
<dbReference type="InterPro" id="IPR052995">
    <property type="entry name" value="LMW-PTP"/>
</dbReference>
<dbReference type="Proteomes" id="UP000813215">
    <property type="component" value="Unassembled WGS sequence"/>
</dbReference>
<dbReference type="SUPFAM" id="SSF52788">
    <property type="entry name" value="Phosphotyrosine protein phosphatases I"/>
    <property type="match status" value="1"/>
</dbReference>
<gene>
    <name evidence="5" type="ORF">KME28_10480</name>
</gene>
<feature type="active site" description="Proton donor" evidence="3">
    <location>
        <position position="135"/>
    </location>
</feature>
<evidence type="ECO:0000313" key="5">
    <source>
        <dbReference type="EMBL" id="MBW4432133.1"/>
    </source>
</evidence>
<dbReference type="InterPro" id="IPR023485">
    <property type="entry name" value="Ptyr_pPase"/>
</dbReference>
<feature type="active site" description="Nucleophile" evidence="3">
    <location>
        <position position="9"/>
    </location>
</feature>
<comment type="similarity">
    <text evidence="1">Belongs to the low molecular weight phosphotyrosine protein phosphatase family.</text>
</comment>
<dbReference type="EMBL" id="JAHHHW010000081">
    <property type="protein sequence ID" value="MBW4432133.1"/>
    <property type="molecule type" value="Genomic_DNA"/>
</dbReference>
<comment type="caution">
    <text evidence="5">The sequence shown here is derived from an EMBL/GenBank/DDBJ whole genome shotgun (WGS) entry which is preliminary data.</text>
</comment>
<dbReference type="Pfam" id="PF01451">
    <property type="entry name" value="LMWPc"/>
    <property type="match status" value="1"/>
</dbReference>
<reference evidence="5" key="2">
    <citation type="journal article" date="2022" name="Microbiol. Resour. Announc.">
        <title>Metagenome Sequencing to Explore Phylogenomics of Terrestrial Cyanobacteria.</title>
        <authorList>
            <person name="Ward R.D."/>
            <person name="Stajich J.E."/>
            <person name="Johansen J.R."/>
            <person name="Huntemann M."/>
            <person name="Clum A."/>
            <person name="Foster B."/>
            <person name="Foster B."/>
            <person name="Roux S."/>
            <person name="Palaniappan K."/>
            <person name="Varghese N."/>
            <person name="Mukherjee S."/>
            <person name="Reddy T.B.K."/>
            <person name="Daum C."/>
            <person name="Copeland A."/>
            <person name="Chen I.A."/>
            <person name="Ivanova N.N."/>
            <person name="Kyrpides N.C."/>
            <person name="Shapiro N."/>
            <person name="Eloe-Fadrosh E.A."/>
            <person name="Pietrasiak N."/>
        </authorList>
    </citation>
    <scope>NUCLEOTIDE SEQUENCE</scope>
    <source>
        <strain evidence="5">HA4357-MV3</strain>
    </source>
</reference>
<reference evidence="5" key="1">
    <citation type="submission" date="2021-05" db="EMBL/GenBank/DDBJ databases">
        <authorList>
            <person name="Pietrasiak N."/>
            <person name="Ward R."/>
            <person name="Stajich J.E."/>
            <person name="Kurbessoian T."/>
        </authorList>
    </citation>
    <scope>NUCLEOTIDE SEQUENCE</scope>
    <source>
        <strain evidence="5">HA4357-MV3</strain>
    </source>
</reference>
<dbReference type="InterPro" id="IPR017867">
    <property type="entry name" value="Tyr_phospatase_low_mol_wt"/>
</dbReference>
<feature type="domain" description="Phosphotyrosine protein phosphatase I" evidence="4">
    <location>
        <begin position="3"/>
        <end position="161"/>
    </location>
</feature>
<feature type="active site" evidence="3">
    <location>
        <position position="15"/>
    </location>
</feature>
<organism evidence="5 6">
    <name type="scientific">Pelatocladus maniniholoensis HA4357-MV3</name>
    <dbReference type="NCBI Taxonomy" id="1117104"/>
    <lineage>
        <taxon>Bacteria</taxon>
        <taxon>Bacillati</taxon>
        <taxon>Cyanobacteriota</taxon>
        <taxon>Cyanophyceae</taxon>
        <taxon>Nostocales</taxon>
        <taxon>Nostocaceae</taxon>
        <taxon>Pelatocladus</taxon>
    </lineage>
</organism>
<dbReference type="PANTHER" id="PTHR47439">
    <property type="entry name" value="LOW MOLECULAR WEIGHT PHOSPHOTYROSINE PROTEIN PHOSPHATASE-RELATED"/>
    <property type="match status" value="1"/>
</dbReference>
<dbReference type="GO" id="GO:0004725">
    <property type="term" value="F:protein tyrosine phosphatase activity"/>
    <property type="evidence" value="ECO:0007669"/>
    <property type="project" value="InterPro"/>
</dbReference>
<name>A0A9E3LT27_9NOST</name>
<dbReference type="InterPro" id="IPR036196">
    <property type="entry name" value="Ptyr_pPase_sf"/>
</dbReference>
<proteinExistence type="inferred from homology"/>